<organism evidence="1 2">
    <name type="scientific">Meristemomyces frigidus</name>
    <dbReference type="NCBI Taxonomy" id="1508187"/>
    <lineage>
        <taxon>Eukaryota</taxon>
        <taxon>Fungi</taxon>
        <taxon>Dikarya</taxon>
        <taxon>Ascomycota</taxon>
        <taxon>Pezizomycotina</taxon>
        <taxon>Dothideomycetes</taxon>
        <taxon>Dothideomycetidae</taxon>
        <taxon>Mycosphaerellales</taxon>
        <taxon>Teratosphaeriaceae</taxon>
        <taxon>Meristemomyces</taxon>
    </lineage>
</organism>
<name>A0AAN7TDQ2_9PEZI</name>
<gene>
    <name evidence="1" type="ORF">LTR62_004637</name>
</gene>
<accession>A0AAN7TDQ2</accession>
<evidence type="ECO:0000313" key="2">
    <source>
        <dbReference type="Proteomes" id="UP001310890"/>
    </source>
</evidence>
<evidence type="ECO:0000313" key="1">
    <source>
        <dbReference type="EMBL" id="KAK5111905.1"/>
    </source>
</evidence>
<dbReference type="EMBL" id="JAVRRL010000035">
    <property type="protein sequence ID" value="KAK5111905.1"/>
    <property type="molecule type" value="Genomic_DNA"/>
</dbReference>
<proteinExistence type="predicted"/>
<dbReference type="AlphaFoldDB" id="A0AAN7TDQ2"/>
<protein>
    <submittedName>
        <fullName evidence="1">Uncharacterized protein</fullName>
    </submittedName>
</protein>
<reference evidence="1" key="1">
    <citation type="submission" date="2023-08" db="EMBL/GenBank/DDBJ databases">
        <title>Black Yeasts Isolated from many extreme environments.</title>
        <authorList>
            <person name="Coleine C."/>
            <person name="Stajich J.E."/>
            <person name="Selbmann L."/>
        </authorList>
    </citation>
    <scope>NUCLEOTIDE SEQUENCE</scope>
    <source>
        <strain evidence="1">CCFEE 5401</strain>
    </source>
</reference>
<sequence>MAAPRQGWNEEVALSCRTGRTQVIEDRATIARSLGLFLDQLEADELEDEEPFLGGSFKLAASNRRVVLQNGHQVSETAIMDLNALFAAEQKAVAEAQASVLSLQLGHEERLAIFEAATGVDLSNTKEARTYAGDWNFLLRATEQHIHQKVEGLAFARSGTQISLAAPQAHAIPRYAEVLLSDFFEVCHDPNEAEIAMLVRACRLPRFRIVDRWYDTLVPDSTEKMPEVRRLFVPDYGTFHDVLTGTTMSVEDLVLHCQRAGYLGNSNASTNAANVQGVLSLAVQLAPTTAGMTTLPAITESVEVASAAGSSLMPLGPFSLNLHDQLEMALAKKQPEGNATLVAATKAVTAAGVYPYNNLFDPTSQFEVSFNPAAEDTTLADGGIWSSYYPAANFILEDVTTFEWTDFVQDRELV</sequence>
<dbReference type="Proteomes" id="UP001310890">
    <property type="component" value="Unassembled WGS sequence"/>
</dbReference>
<comment type="caution">
    <text evidence="1">The sequence shown here is derived from an EMBL/GenBank/DDBJ whole genome shotgun (WGS) entry which is preliminary data.</text>
</comment>